<organism evidence="1 2">
    <name type="scientific">Araneus ventricosus</name>
    <name type="common">Orbweaver spider</name>
    <name type="synonym">Epeira ventricosa</name>
    <dbReference type="NCBI Taxonomy" id="182803"/>
    <lineage>
        <taxon>Eukaryota</taxon>
        <taxon>Metazoa</taxon>
        <taxon>Ecdysozoa</taxon>
        <taxon>Arthropoda</taxon>
        <taxon>Chelicerata</taxon>
        <taxon>Arachnida</taxon>
        <taxon>Araneae</taxon>
        <taxon>Araneomorphae</taxon>
        <taxon>Entelegynae</taxon>
        <taxon>Araneoidea</taxon>
        <taxon>Araneidae</taxon>
        <taxon>Araneus</taxon>
    </lineage>
</organism>
<protein>
    <submittedName>
        <fullName evidence="1">Uncharacterized protein</fullName>
    </submittedName>
</protein>
<evidence type="ECO:0000313" key="2">
    <source>
        <dbReference type="Proteomes" id="UP000499080"/>
    </source>
</evidence>
<dbReference type="AlphaFoldDB" id="A0A4Y2ILQ3"/>
<keyword evidence="2" id="KW-1185">Reference proteome</keyword>
<reference evidence="1 2" key="1">
    <citation type="journal article" date="2019" name="Sci. Rep.">
        <title>Orb-weaving spider Araneus ventricosus genome elucidates the spidroin gene catalogue.</title>
        <authorList>
            <person name="Kono N."/>
            <person name="Nakamura H."/>
            <person name="Ohtoshi R."/>
            <person name="Moran D.A.P."/>
            <person name="Shinohara A."/>
            <person name="Yoshida Y."/>
            <person name="Fujiwara M."/>
            <person name="Mori M."/>
            <person name="Tomita M."/>
            <person name="Arakawa K."/>
        </authorList>
    </citation>
    <scope>NUCLEOTIDE SEQUENCE [LARGE SCALE GENOMIC DNA]</scope>
</reference>
<accession>A0A4Y2ILQ3</accession>
<dbReference type="EMBL" id="BGPR01002758">
    <property type="protein sequence ID" value="GBM78520.1"/>
    <property type="molecule type" value="Genomic_DNA"/>
</dbReference>
<evidence type="ECO:0000313" key="1">
    <source>
        <dbReference type="EMBL" id="GBM78520.1"/>
    </source>
</evidence>
<proteinExistence type="predicted"/>
<comment type="caution">
    <text evidence="1">The sequence shown here is derived from an EMBL/GenBank/DDBJ whole genome shotgun (WGS) entry which is preliminary data.</text>
</comment>
<dbReference type="Proteomes" id="UP000499080">
    <property type="component" value="Unassembled WGS sequence"/>
</dbReference>
<name>A0A4Y2ILQ3_ARAVE</name>
<gene>
    <name evidence="1" type="ORF">AVEN_260447_1</name>
</gene>
<sequence length="152" mass="17204">MNNVYLHRKPRLAGNKDVGSEEHRFETRYHQRPAVYAHLVHVETVTDPPLLAWGPPLPSGKVLASGTKDSRPETRFYRRSDVILDLLHVKPYLGSQSSSRWSRAHPYSLIPRGLFLQAPLKPGVFGRKRHELDSPNMGGYLPHHPAPAITFS</sequence>